<gene>
    <name evidence="4" type="ordered locus">CPF_0629</name>
</gene>
<dbReference type="GO" id="GO:0016020">
    <property type="term" value="C:membrane"/>
    <property type="evidence" value="ECO:0007669"/>
    <property type="project" value="InterPro"/>
</dbReference>
<dbReference type="Proteomes" id="UP000001823">
    <property type="component" value="Chromosome"/>
</dbReference>
<dbReference type="InterPro" id="IPR050768">
    <property type="entry name" value="UPF0353/GerABKA_families"/>
</dbReference>
<dbReference type="Pfam" id="PF03323">
    <property type="entry name" value="GerA"/>
    <property type="match status" value="1"/>
</dbReference>
<evidence type="ECO:0000256" key="3">
    <source>
        <dbReference type="SAM" id="Phobius"/>
    </source>
</evidence>
<dbReference type="PIRSF" id="PIRSF005690">
    <property type="entry name" value="GerBA"/>
    <property type="match status" value="1"/>
</dbReference>
<dbReference type="STRING" id="195103.CPF_0629"/>
<feature type="transmembrane region" description="Helical" evidence="3">
    <location>
        <begin position="351"/>
        <end position="384"/>
    </location>
</feature>
<dbReference type="PANTHER" id="PTHR22550:SF5">
    <property type="entry name" value="LEUCINE ZIPPER PROTEIN 4"/>
    <property type="match status" value="1"/>
</dbReference>
<keyword evidence="3" id="KW-0812">Transmembrane</keyword>
<dbReference type="EMBL" id="CP000246">
    <property type="protein sequence ID" value="ABG84269.1"/>
    <property type="molecule type" value="Genomic_DNA"/>
</dbReference>
<dbReference type="GO" id="GO:0009847">
    <property type="term" value="P:spore germination"/>
    <property type="evidence" value="ECO:0007669"/>
    <property type="project" value="InterPro"/>
</dbReference>
<evidence type="ECO:0000313" key="4">
    <source>
        <dbReference type="EMBL" id="ABG84269.1"/>
    </source>
</evidence>
<evidence type="ECO:0000256" key="1">
    <source>
        <dbReference type="ARBA" id="ARBA00005278"/>
    </source>
</evidence>
<dbReference type="PaxDb" id="195103-CPF_0629"/>
<organism evidence="4 5">
    <name type="scientific">Clostridium perfringens (strain ATCC 13124 / DSM 756 / JCM 1290 / NCIMB 6125 / NCTC 8237 / Type A)</name>
    <dbReference type="NCBI Taxonomy" id="195103"/>
    <lineage>
        <taxon>Bacteria</taxon>
        <taxon>Bacillati</taxon>
        <taxon>Bacillota</taxon>
        <taxon>Clostridia</taxon>
        <taxon>Eubacteriales</taxon>
        <taxon>Clostridiaceae</taxon>
        <taxon>Clostridium</taxon>
    </lineage>
</organism>
<name>A0A0H2YUJ8_CLOP1</name>
<protein>
    <submittedName>
        <fullName evidence="4">Spore germination protein</fullName>
    </submittedName>
</protein>
<proteinExistence type="inferred from homology"/>
<dbReference type="PANTHER" id="PTHR22550">
    <property type="entry name" value="SPORE GERMINATION PROTEIN"/>
    <property type="match status" value="1"/>
</dbReference>
<feature type="transmembrane region" description="Helical" evidence="3">
    <location>
        <begin position="273"/>
        <end position="292"/>
    </location>
</feature>
<sequence length="473" mass="53482">MQKQLDFLKDKLKDSFDVKYREVDTALGPATIVFMDVLCSTQFISEYIVKPLTLVKDGIKDENDIMTKVIDINITNWSKDKNDTLLHVLSGDVVIIFDKFDKVIYCETKGYTRRGVGIPITEAVIKGPREGFNEAFVDNVTLLRRRIKNHNLKFEPLYVGEDTQTVVCISYIKNKAPKELIDEIREKIKNLDYKFILDTNYIEAKLREDRTLFDTVGYTEKADEVAAKLLEGRVAIIVDGTPFVLTVPFFFIENFQTPDDYYLNRYFTSFTRILRWIAFFIAMFLPGIYVALVTHHFSVLPSLFVFRLAVARAGVPFPIVAEVIIMMLLFQIIKEAGLRLPQPIGTSMSLVSGLILGEAAVGAGIASRITIVVVALSAVCYFLIPKLYGAVSIWSIGIVITAAFFGIPGVILISVVLLSHLAHLRSCEYQYLFPLGTLNRYKFKDIIMRGRLDEISKDIVGKDGKNEPKESYS</sequence>
<evidence type="ECO:0000256" key="2">
    <source>
        <dbReference type="ARBA" id="ARBA00023136"/>
    </source>
</evidence>
<dbReference type="RefSeq" id="WP_003461569.1">
    <property type="nucleotide sequence ID" value="NC_008261.1"/>
</dbReference>
<keyword evidence="5" id="KW-1185">Reference proteome</keyword>
<comment type="similarity">
    <text evidence="1">Belongs to the GerABKA family.</text>
</comment>
<accession>A0A0H2YUJ8</accession>
<dbReference type="eggNOG" id="COG0697">
    <property type="taxonomic scope" value="Bacteria"/>
</dbReference>
<feature type="transmembrane region" description="Helical" evidence="3">
    <location>
        <begin position="304"/>
        <end position="330"/>
    </location>
</feature>
<dbReference type="InterPro" id="IPR004995">
    <property type="entry name" value="Spore_Ger"/>
</dbReference>
<feature type="transmembrane region" description="Helical" evidence="3">
    <location>
        <begin position="390"/>
        <end position="418"/>
    </location>
</feature>
<dbReference type="AlphaFoldDB" id="A0A0H2YUJ8"/>
<evidence type="ECO:0000313" key="5">
    <source>
        <dbReference type="Proteomes" id="UP000001823"/>
    </source>
</evidence>
<keyword evidence="3" id="KW-1133">Transmembrane helix</keyword>
<reference evidence="4 5" key="1">
    <citation type="journal article" date="2006" name="Genome Res.">
        <title>Skewed genomic variability in strains of the toxigenic bacterial pathogen, Clostridium perfringens.</title>
        <authorList>
            <person name="Myers G.S."/>
            <person name="Rasko D.A."/>
            <person name="Cheung J.K."/>
            <person name="Ravel J."/>
            <person name="Seshadri R."/>
            <person name="Deboy R.T."/>
            <person name="Ren Q."/>
            <person name="Varga J."/>
            <person name="Awad M.M."/>
            <person name="Brinkac L.M."/>
            <person name="Daugherty S.C."/>
            <person name="Haft D.H."/>
            <person name="Dodson R.J."/>
            <person name="Madupu R."/>
            <person name="Nelson W.C."/>
            <person name="Rosovitz M.J."/>
            <person name="Sullivan S.A."/>
            <person name="Khouri H."/>
            <person name="Dimitrov G.I."/>
            <person name="Watkins K.L."/>
            <person name="Mulligan S."/>
            <person name="Benton J."/>
            <person name="Radune D."/>
            <person name="Fisher D.J."/>
            <person name="Atkins H.S."/>
            <person name="Hiscox T."/>
            <person name="Jost B.H."/>
            <person name="Billington S.J."/>
            <person name="Songer J.G."/>
            <person name="McClane B.A."/>
            <person name="Titball R.W."/>
            <person name="Rood J.I."/>
            <person name="Melville S.B."/>
            <person name="Paulsen I.T."/>
        </authorList>
    </citation>
    <scope>NUCLEOTIDE SEQUENCE [LARGE SCALE GENOMIC DNA]</scope>
    <source>
        <strain evidence="5">ATCC 13124 / DSM 756 / JCM 1290 / NCIMB 6125 / NCTC 8237 / S 107 / Type A</strain>
    </source>
</reference>
<dbReference type="HOGENOM" id="CLU_021639_4_1_9"/>
<dbReference type="KEGG" id="cpf:CPF_0629"/>
<keyword evidence="2 3" id="KW-0472">Membrane</keyword>